<reference evidence="9" key="1">
    <citation type="submission" date="2020-03" db="EMBL/GenBank/DDBJ databases">
        <title>Castanea mollissima Vanexum genome sequencing.</title>
        <authorList>
            <person name="Staton M."/>
        </authorList>
    </citation>
    <scope>NUCLEOTIDE SEQUENCE</scope>
    <source>
        <tissue evidence="9">Leaf</tissue>
    </source>
</reference>
<dbReference type="EMBL" id="JRKL02005016">
    <property type="protein sequence ID" value="KAF3951288.1"/>
    <property type="molecule type" value="Genomic_DNA"/>
</dbReference>
<protein>
    <recommendedName>
        <fullName evidence="8">Thioredoxin domain-containing protein</fullName>
    </recommendedName>
</protein>
<dbReference type="PROSITE" id="PS51352">
    <property type="entry name" value="THIOREDOXIN_2"/>
    <property type="match status" value="1"/>
</dbReference>
<evidence type="ECO:0000256" key="6">
    <source>
        <dbReference type="ARBA" id="ARBA00023136"/>
    </source>
</evidence>
<evidence type="ECO:0000256" key="5">
    <source>
        <dbReference type="ARBA" id="ARBA00022989"/>
    </source>
</evidence>
<comment type="similarity">
    <text evidence="2">Belongs to the protein disulfide isomerase family.</text>
</comment>
<dbReference type="FunFam" id="3.40.30.10:FF:000174">
    <property type="entry name" value="Protein disulfide-isomerase 5-4"/>
    <property type="match status" value="1"/>
</dbReference>
<dbReference type="InterPro" id="IPR045888">
    <property type="entry name" value="Erv"/>
</dbReference>
<comment type="subcellular location">
    <subcellularLocation>
        <location evidence="1">Membrane</location>
        <topology evidence="1">Single-pass membrane protein</topology>
    </subcellularLocation>
</comment>
<evidence type="ECO:0000259" key="8">
    <source>
        <dbReference type="PROSITE" id="PS51352"/>
    </source>
</evidence>
<dbReference type="GO" id="GO:0030134">
    <property type="term" value="C:COPII-coated ER to Golgi transport vesicle"/>
    <property type="evidence" value="ECO:0007669"/>
    <property type="project" value="TreeGrafter"/>
</dbReference>
<gene>
    <name evidence="9" type="ORF">CMV_023045</name>
</gene>
<dbReference type="AlphaFoldDB" id="A0A8J4QIE4"/>
<keyword evidence="5 7" id="KW-1133">Transmembrane helix</keyword>
<keyword evidence="3 7" id="KW-0812">Transmembrane</keyword>
<dbReference type="PANTHER" id="PTHR10984:SF37">
    <property type="entry name" value="PROTEIN DISULFIDE-ISOMERASE 5-3"/>
    <property type="match status" value="1"/>
</dbReference>
<dbReference type="OrthoDB" id="72053at2759"/>
<proteinExistence type="inferred from homology"/>
<evidence type="ECO:0000313" key="9">
    <source>
        <dbReference type="EMBL" id="KAF3951288.1"/>
    </source>
</evidence>
<dbReference type="InterPro" id="IPR013766">
    <property type="entry name" value="Thioredoxin_domain"/>
</dbReference>
<keyword evidence="4" id="KW-0732">Signal</keyword>
<dbReference type="Gene3D" id="3.40.30.10">
    <property type="entry name" value="Glutaredoxin"/>
    <property type="match status" value="1"/>
</dbReference>
<dbReference type="GO" id="GO:0005783">
    <property type="term" value="C:endoplasmic reticulum"/>
    <property type="evidence" value="ECO:0007669"/>
    <property type="project" value="TreeGrafter"/>
</dbReference>
<dbReference type="PANTHER" id="PTHR10984">
    <property type="entry name" value="ENDOPLASMIC RETICULUM-GOLGI INTERMEDIATE COMPARTMENT PROTEIN"/>
    <property type="match status" value="1"/>
</dbReference>
<sequence length="332" mass="37584">MFSSSKIKSVDFYRKIPRDLTEASLSGAGLSIVAALAMMFLFGMELNNYLTFSTSTTVIVDKSSDGDFLRIDFNISFPALSCEFASVDLSDILGTNRLNITKTIRKFSIDHNLKPTGSEFHSGPISHDIKHGEEFDEEPVEGSVDLTAQNFDRYSHMHPILVVNFFAPWCYWSNRLKPAWDKAAKIIRERYDPELDGRILLGKVDCTQEPDLCRRNHIQGYPSIRIFRKGSDLRNDHGHHDHESYYGDRDVDSLVKTMEDLVAPIPVESHKMALDDKSNMTQNTKRPAPSTGGCRIEGYVRVKKVTIRELLLPKSHLVAWFSDVSLLLVLDA</sequence>
<dbReference type="InterPro" id="IPR036249">
    <property type="entry name" value="Thioredoxin-like_sf"/>
</dbReference>
<evidence type="ECO:0000256" key="2">
    <source>
        <dbReference type="ARBA" id="ARBA00006347"/>
    </source>
</evidence>
<evidence type="ECO:0000256" key="3">
    <source>
        <dbReference type="ARBA" id="ARBA00022692"/>
    </source>
</evidence>
<keyword evidence="10" id="KW-1185">Reference proteome</keyword>
<dbReference type="Pfam" id="PF13850">
    <property type="entry name" value="ERGIC_N"/>
    <property type="match status" value="1"/>
</dbReference>
<dbReference type="InterPro" id="IPR039542">
    <property type="entry name" value="Erv_N"/>
</dbReference>
<evidence type="ECO:0000313" key="10">
    <source>
        <dbReference type="Proteomes" id="UP000737018"/>
    </source>
</evidence>
<accession>A0A8J4QIE4</accession>
<evidence type="ECO:0000256" key="7">
    <source>
        <dbReference type="SAM" id="Phobius"/>
    </source>
</evidence>
<dbReference type="GO" id="GO:0016020">
    <property type="term" value="C:membrane"/>
    <property type="evidence" value="ECO:0007669"/>
    <property type="project" value="UniProtKB-SubCell"/>
</dbReference>
<keyword evidence="6 7" id="KW-0472">Membrane</keyword>
<feature type="domain" description="Thioredoxin" evidence="8">
    <location>
        <begin position="126"/>
        <end position="263"/>
    </location>
</feature>
<evidence type="ECO:0000256" key="1">
    <source>
        <dbReference type="ARBA" id="ARBA00004167"/>
    </source>
</evidence>
<dbReference type="Proteomes" id="UP000737018">
    <property type="component" value="Unassembled WGS sequence"/>
</dbReference>
<name>A0A8J4QIE4_9ROSI</name>
<comment type="caution">
    <text evidence="9">The sequence shown here is derived from an EMBL/GenBank/DDBJ whole genome shotgun (WGS) entry which is preliminary data.</text>
</comment>
<dbReference type="SUPFAM" id="SSF52833">
    <property type="entry name" value="Thioredoxin-like"/>
    <property type="match status" value="1"/>
</dbReference>
<dbReference type="Pfam" id="PF00085">
    <property type="entry name" value="Thioredoxin"/>
    <property type="match status" value="1"/>
</dbReference>
<dbReference type="CDD" id="cd02961">
    <property type="entry name" value="PDI_a_family"/>
    <property type="match status" value="1"/>
</dbReference>
<organism evidence="9 10">
    <name type="scientific">Castanea mollissima</name>
    <name type="common">Chinese chestnut</name>
    <dbReference type="NCBI Taxonomy" id="60419"/>
    <lineage>
        <taxon>Eukaryota</taxon>
        <taxon>Viridiplantae</taxon>
        <taxon>Streptophyta</taxon>
        <taxon>Embryophyta</taxon>
        <taxon>Tracheophyta</taxon>
        <taxon>Spermatophyta</taxon>
        <taxon>Magnoliopsida</taxon>
        <taxon>eudicotyledons</taxon>
        <taxon>Gunneridae</taxon>
        <taxon>Pentapetalae</taxon>
        <taxon>rosids</taxon>
        <taxon>fabids</taxon>
        <taxon>Fagales</taxon>
        <taxon>Fagaceae</taxon>
        <taxon>Castanea</taxon>
    </lineage>
</organism>
<evidence type="ECO:0000256" key="4">
    <source>
        <dbReference type="ARBA" id="ARBA00022729"/>
    </source>
</evidence>
<feature type="transmembrane region" description="Helical" evidence="7">
    <location>
        <begin position="20"/>
        <end position="44"/>
    </location>
</feature>